<dbReference type="EMBL" id="CAAHFG010000002">
    <property type="protein sequence ID" value="VGO14849.1"/>
    <property type="molecule type" value="Genomic_DNA"/>
</dbReference>
<gene>
    <name evidence="2" type="ORF">PDESU_03419</name>
</gene>
<evidence type="ECO:0000313" key="2">
    <source>
        <dbReference type="EMBL" id="VGO14849.1"/>
    </source>
</evidence>
<evidence type="ECO:0000313" key="3">
    <source>
        <dbReference type="Proteomes" id="UP000366872"/>
    </source>
</evidence>
<keyword evidence="1" id="KW-0732">Signal</keyword>
<dbReference type="Proteomes" id="UP000366872">
    <property type="component" value="Unassembled WGS sequence"/>
</dbReference>
<name>A0A6C2U4U3_PONDE</name>
<dbReference type="AlphaFoldDB" id="A0A6C2U4U3"/>
<protein>
    <recommendedName>
        <fullName evidence="4">PEP-CTERM protein-sorting domain-containing protein</fullName>
    </recommendedName>
</protein>
<accession>A0A6C2U4U3</accession>
<organism evidence="2 3">
    <name type="scientific">Pontiella desulfatans</name>
    <dbReference type="NCBI Taxonomy" id="2750659"/>
    <lineage>
        <taxon>Bacteria</taxon>
        <taxon>Pseudomonadati</taxon>
        <taxon>Kiritimatiellota</taxon>
        <taxon>Kiritimatiellia</taxon>
        <taxon>Kiritimatiellales</taxon>
        <taxon>Pontiellaceae</taxon>
        <taxon>Pontiella</taxon>
    </lineage>
</organism>
<feature type="chain" id="PRO_5025369702" description="PEP-CTERM protein-sorting domain-containing protein" evidence="1">
    <location>
        <begin position="26"/>
        <end position="283"/>
    </location>
</feature>
<dbReference type="NCBIfam" id="TIGR02595">
    <property type="entry name" value="PEP_CTERM"/>
    <property type="match status" value="1"/>
</dbReference>
<reference evidence="2 3" key="1">
    <citation type="submission" date="2019-04" db="EMBL/GenBank/DDBJ databases">
        <authorList>
            <person name="Van Vliet M D."/>
        </authorList>
    </citation>
    <scope>NUCLEOTIDE SEQUENCE [LARGE SCALE GENOMIC DNA]</scope>
    <source>
        <strain evidence="2 3">F1</strain>
    </source>
</reference>
<keyword evidence="3" id="KW-1185">Reference proteome</keyword>
<evidence type="ECO:0000256" key="1">
    <source>
        <dbReference type="SAM" id="SignalP"/>
    </source>
</evidence>
<dbReference type="RefSeq" id="WP_168442343.1">
    <property type="nucleotide sequence ID" value="NZ_CAAHFG010000002.1"/>
</dbReference>
<dbReference type="InterPro" id="IPR013424">
    <property type="entry name" value="Ice-binding_C"/>
</dbReference>
<feature type="signal peptide" evidence="1">
    <location>
        <begin position="1"/>
        <end position="25"/>
    </location>
</feature>
<sequence>MTKKRIRSVAIAGVAMACGVLNSDAVVINFTAAEGYVDGNLGAHADWNESAAGTYVVNATTGTAAVKGPSGTFKNAKYVGSGGTLTNNNYVMESTFALDVTGANLDPGTGNVILNRTGYEGGGSLFVSLRQKNGANGTFDLWMWSDITGASVNDSGAALTAAAIGLAHDGSVWTDMASDQLKIIHSAQYDSDAGTWTQSSELWNLAGEGTLLTSLSREITENDGSFLTADNTARIDSGRLDLQPNMTYSYDRIQIDQVPEPATLGLIALSGGGLLWVRHFMVL</sequence>
<proteinExistence type="predicted"/>
<dbReference type="PROSITE" id="PS51257">
    <property type="entry name" value="PROKAR_LIPOPROTEIN"/>
    <property type="match status" value="1"/>
</dbReference>
<evidence type="ECO:0008006" key="4">
    <source>
        <dbReference type="Google" id="ProtNLM"/>
    </source>
</evidence>